<evidence type="ECO:0000256" key="7">
    <source>
        <dbReference type="ARBA" id="ARBA00022840"/>
    </source>
</evidence>
<keyword evidence="3" id="KW-0723">Serine/threonine-protein kinase</keyword>
<proteinExistence type="inferred from homology"/>
<sequence length="649" mass="73238">MGCICSKGIGIFRHQQDHNKFPKPLIQESKNEPKSQNLQRNNEYILTRTISKSQENAIVPQLAIFEGKNNVPVPIIIDGQIPPPQRSLSATSHNHRVSLTTTVANIEQSFDLENELVSPDWPSWLSSVAGDAIRGLIPRKADSFMRFNKIGQGTYSNVFKALDLQNDKIVALKKVRFVNMDPESVRFMAREISILRKLDHPNVIKLEGVIASTTSDSLYLVFEYMEHDLAGLVATSRVKFTEPQVKCLMKQLLDGLKHCHSRGVLHRDIKGSNLLIDKNGVLKIADFGLATTIDPNKKQKLTSRVVTLWYRPPELLLGATDYGASVDLWSTGCILAELLAGKPIMPGRTEVEQMHKIFKLCGSPPEVYFKKSFLSHSTVFKPEIFYQRCIRETFREFSSSALDLLDVLLAMKPEDRGTSALALGSEFFTRKPYACDPTSLPKFPPSKEFDARIQNEAQRKRTEDVKVKESEYTKNGGIMDSSARGPSSLQKAHTQMDAYRSERRENSGMQTNGLHIAKSQNSLSLLNPSSSVHPSANFDDPSWTKMTKNRKDTQSFLSRSSSSSVRLHDFRSCEPKTTDIMDFSILPEKKERKSTKEPSSMKSCQSRKLRYSGPLIPPGCNMEDMLKEHERQIQHAVRKARKTKSKKIH</sequence>
<dbReference type="EMBL" id="LFYR01002109">
    <property type="protein sequence ID" value="KMZ57089.1"/>
    <property type="molecule type" value="Genomic_DNA"/>
</dbReference>
<feature type="region of interest" description="Disordered" evidence="10">
    <location>
        <begin position="587"/>
        <end position="622"/>
    </location>
</feature>
<evidence type="ECO:0000256" key="5">
    <source>
        <dbReference type="ARBA" id="ARBA00022741"/>
    </source>
</evidence>
<dbReference type="Gene3D" id="3.30.200.20">
    <property type="entry name" value="Phosphorylase Kinase, domain 1"/>
    <property type="match status" value="1"/>
</dbReference>
<gene>
    <name evidence="12" type="ORF">ZOSMA_89G00410</name>
</gene>
<organism evidence="12 13">
    <name type="scientific">Zostera marina</name>
    <name type="common">Eelgrass</name>
    <dbReference type="NCBI Taxonomy" id="29655"/>
    <lineage>
        <taxon>Eukaryota</taxon>
        <taxon>Viridiplantae</taxon>
        <taxon>Streptophyta</taxon>
        <taxon>Embryophyta</taxon>
        <taxon>Tracheophyta</taxon>
        <taxon>Spermatophyta</taxon>
        <taxon>Magnoliopsida</taxon>
        <taxon>Liliopsida</taxon>
        <taxon>Zosteraceae</taxon>
        <taxon>Zostera</taxon>
    </lineage>
</organism>
<feature type="domain" description="Protein kinase" evidence="11">
    <location>
        <begin position="144"/>
        <end position="428"/>
    </location>
</feature>
<dbReference type="GO" id="GO:0008353">
    <property type="term" value="F:RNA polymerase II CTD heptapeptide repeat kinase activity"/>
    <property type="evidence" value="ECO:0000318"/>
    <property type="project" value="GO_Central"/>
</dbReference>
<comment type="similarity">
    <text evidence="1">Belongs to the protein kinase superfamily. CMGC Ser/Thr protein kinase family. CDC2/CDKX subfamily.</text>
</comment>
<evidence type="ECO:0000256" key="2">
    <source>
        <dbReference type="ARBA" id="ARBA00012409"/>
    </source>
</evidence>
<dbReference type="GO" id="GO:0000307">
    <property type="term" value="C:cyclin-dependent protein kinase holoenzyme complex"/>
    <property type="evidence" value="ECO:0000318"/>
    <property type="project" value="GO_Central"/>
</dbReference>
<dbReference type="PANTHER" id="PTHR24056:SF481">
    <property type="entry name" value="OS02G0559300 PROTEIN"/>
    <property type="match status" value="1"/>
</dbReference>
<accession>A0A0K9NK02</accession>
<dbReference type="InterPro" id="IPR017441">
    <property type="entry name" value="Protein_kinase_ATP_BS"/>
</dbReference>
<evidence type="ECO:0000256" key="8">
    <source>
        <dbReference type="ARBA" id="ARBA00049280"/>
    </source>
</evidence>
<dbReference type="InterPro" id="IPR011009">
    <property type="entry name" value="Kinase-like_dom_sf"/>
</dbReference>
<dbReference type="FunFam" id="1.10.510.10:FF:000043">
    <property type="entry name" value="probable serine/threonine-protein kinase At1g54610"/>
    <property type="match status" value="1"/>
</dbReference>
<keyword evidence="7 9" id="KW-0067">ATP-binding</keyword>
<protein>
    <recommendedName>
        <fullName evidence="2">[RNA-polymerase]-subunit kinase</fullName>
        <ecNumber evidence="2">2.7.11.23</ecNumber>
    </recommendedName>
</protein>
<feature type="compositionally biased region" description="Polar residues" evidence="10">
    <location>
        <begin position="484"/>
        <end position="493"/>
    </location>
</feature>
<dbReference type="STRING" id="29655.A0A0K9NK02"/>
<evidence type="ECO:0000313" key="12">
    <source>
        <dbReference type="EMBL" id="KMZ57089.1"/>
    </source>
</evidence>
<dbReference type="OMA" id="EDMMKEH"/>
<dbReference type="InterPro" id="IPR000719">
    <property type="entry name" value="Prot_kinase_dom"/>
</dbReference>
<dbReference type="SUPFAM" id="SSF56112">
    <property type="entry name" value="Protein kinase-like (PK-like)"/>
    <property type="match status" value="1"/>
</dbReference>
<evidence type="ECO:0000259" key="11">
    <source>
        <dbReference type="PROSITE" id="PS50011"/>
    </source>
</evidence>
<dbReference type="Pfam" id="PF00069">
    <property type="entry name" value="Pkinase"/>
    <property type="match status" value="1"/>
</dbReference>
<dbReference type="InterPro" id="IPR050108">
    <property type="entry name" value="CDK"/>
</dbReference>
<dbReference type="PANTHER" id="PTHR24056">
    <property type="entry name" value="CELL DIVISION PROTEIN KINASE"/>
    <property type="match status" value="1"/>
</dbReference>
<dbReference type="AlphaFoldDB" id="A0A0K9NK02"/>
<dbReference type="GO" id="GO:0005524">
    <property type="term" value="F:ATP binding"/>
    <property type="evidence" value="ECO:0007669"/>
    <property type="project" value="UniProtKB-UniRule"/>
</dbReference>
<keyword evidence="6 12" id="KW-0418">Kinase</keyword>
<keyword evidence="4" id="KW-0808">Transferase</keyword>
<comment type="catalytic activity">
    <reaction evidence="8">
        <text>[DNA-directed RNA polymerase] + ATP = phospho-[DNA-directed RNA polymerase] + ADP + H(+)</text>
        <dbReference type="Rhea" id="RHEA:10216"/>
        <dbReference type="Rhea" id="RHEA-COMP:11321"/>
        <dbReference type="Rhea" id="RHEA-COMP:11322"/>
        <dbReference type="ChEBI" id="CHEBI:15378"/>
        <dbReference type="ChEBI" id="CHEBI:30616"/>
        <dbReference type="ChEBI" id="CHEBI:43176"/>
        <dbReference type="ChEBI" id="CHEBI:68546"/>
        <dbReference type="ChEBI" id="CHEBI:456216"/>
        <dbReference type="EC" id="2.7.11.23"/>
    </reaction>
</comment>
<feature type="region of interest" description="Disordered" evidence="10">
    <location>
        <begin position="473"/>
        <end position="508"/>
    </location>
</feature>
<dbReference type="PROSITE" id="PS00108">
    <property type="entry name" value="PROTEIN_KINASE_ST"/>
    <property type="match status" value="1"/>
</dbReference>
<keyword evidence="5 9" id="KW-0547">Nucleotide-binding</keyword>
<feature type="compositionally biased region" description="Low complexity" evidence="10">
    <location>
        <begin position="525"/>
        <end position="535"/>
    </location>
</feature>
<feature type="region of interest" description="Disordered" evidence="10">
    <location>
        <begin position="525"/>
        <end position="568"/>
    </location>
</feature>
<dbReference type="GO" id="GO:0032968">
    <property type="term" value="P:positive regulation of transcription elongation by RNA polymerase II"/>
    <property type="evidence" value="ECO:0000318"/>
    <property type="project" value="GO_Central"/>
</dbReference>
<dbReference type="OrthoDB" id="28397at2759"/>
<comment type="caution">
    <text evidence="12">The sequence shown here is derived from an EMBL/GenBank/DDBJ whole genome shotgun (WGS) entry which is preliminary data.</text>
</comment>
<reference evidence="13" key="1">
    <citation type="journal article" date="2016" name="Nature">
        <title>The genome of the seagrass Zostera marina reveals angiosperm adaptation to the sea.</title>
        <authorList>
            <person name="Olsen J.L."/>
            <person name="Rouze P."/>
            <person name="Verhelst B."/>
            <person name="Lin Y.-C."/>
            <person name="Bayer T."/>
            <person name="Collen J."/>
            <person name="Dattolo E."/>
            <person name="De Paoli E."/>
            <person name="Dittami S."/>
            <person name="Maumus F."/>
            <person name="Michel G."/>
            <person name="Kersting A."/>
            <person name="Lauritano C."/>
            <person name="Lohaus R."/>
            <person name="Toepel M."/>
            <person name="Tonon T."/>
            <person name="Vanneste K."/>
            <person name="Amirebrahimi M."/>
            <person name="Brakel J."/>
            <person name="Bostroem C."/>
            <person name="Chovatia M."/>
            <person name="Grimwood J."/>
            <person name="Jenkins J.W."/>
            <person name="Jueterbock A."/>
            <person name="Mraz A."/>
            <person name="Stam W.T."/>
            <person name="Tice H."/>
            <person name="Bornberg-Bauer E."/>
            <person name="Green P.J."/>
            <person name="Pearson G.A."/>
            <person name="Procaccini G."/>
            <person name="Duarte C.M."/>
            <person name="Schmutz J."/>
            <person name="Reusch T.B.H."/>
            <person name="Van de Peer Y."/>
        </authorList>
    </citation>
    <scope>NUCLEOTIDE SEQUENCE [LARGE SCALE GENOMIC DNA]</scope>
    <source>
        <strain evidence="13">cv. Finnish</strain>
    </source>
</reference>
<feature type="compositionally biased region" description="Low complexity" evidence="10">
    <location>
        <begin position="555"/>
        <end position="565"/>
    </location>
</feature>
<feature type="compositionally biased region" description="Basic and acidic residues" evidence="10">
    <location>
        <begin position="587"/>
        <end position="596"/>
    </location>
</feature>
<dbReference type="SMART" id="SM00220">
    <property type="entry name" value="S_TKc"/>
    <property type="match status" value="1"/>
</dbReference>
<dbReference type="GO" id="GO:0005634">
    <property type="term" value="C:nucleus"/>
    <property type="evidence" value="ECO:0000318"/>
    <property type="project" value="GO_Central"/>
</dbReference>
<dbReference type="PROSITE" id="PS00107">
    <property type="entry name" value="PROTEIN_KINASE_ATP"/>
    <property type="match status" value="1"/>
</dbReference>
<name>A0A0K9NK02_ZOSMR</name>
<dbReference type="PROSITE" id="PS50011">
    <property type="entry name" value="PROTEIN_KINASE_DOM"/>
    <property type="match status" value="1"/>
</dbReference>
<dbReference type="Gene3D" id="1.10.510.10">
    <property type="entry name" value="Transferase(Phosphotransferase) domain 1"/>
    <property type="match status" value="1"/>
</dbReference>
<dbReference type="EC" id="2.7.11.23" evidence="2"/>
<dbReference type="FunFam" id="3.30.200.20:FF:000021">
    <property type="entry name" value="probable serine/threonine-protein kinase At1g54610"/>
    <property type="match status" value="1"/>
</dbReference>
<dbReference type="InterPro" id="IPR008271">
    <property type="entry name" value="Ser/Thr_kinase_AS"/>
</dbReference>
<evidence type="ECO:0000256" key="9">
    <source>
        <dbReference type="PROSITE-ProRule" id="PRU10141"/>
    </source>
</evidence>
<evidence type="ECO:0000256" key="6">
    <source>
        <dbReference type="ARBA" id="ARBA00022777"/>
    </source>
</evidence>
<evidence type="ECO:0000256" key="3">
    <source>
        <dbReference type="ARBA" id="ARBA00022527"/>
    </source>
</evidence>
<evidence type="ECO:0000256" key="4">
    <source>
        <dbReference type="ARBA" id="ARBA00022679"/>
    </source>
</evidence>
<evidence type="ECO:0000313" key="13">
    <source>
        <dbReference type="Proteomes" id="UP000036987"/>
    </source>
</evidence>
<keyword evidence="13" id="KW-1185">Reference proteome</keyword>
<dbReference type="Proteomes" id="UP000036987">
    <property type="component" value="Unassembled WGS sequence"/>
</dbReference>
<evidence type="ECO:0000256" key="10">
    <source>
        <dbReference type="SAM" id="MobiDB-lite"/>
    </source>
</evidence>
<feature type="binding site" evidence="9">
    <location>
        <position position="173"/>
    </location>
    <ligand>
        <name>ATP</name>
        <dbReference type="ChEBI" id="CHEBI:30616"/>
    </ligand>
</feature>
<evidence type="ECO:0000256" key="1">
    <source>
        <dbReference type="ARBA" id="ARBA00006485"/>
    </source>
</evidence>